<evidence type="ECO:0000313" key="3">
    <source>
        <dbReference type="Proteomes" id="UP000242525"/>
    </source>
</evidence>
<sequence length="376" mass="42435">MGFTDYIRNSVSAPLKPADEPSFGPDYWAKWHWSSEAAALDFPSAAELTVLDELFKQITSLASKDERKRGHRDSFIVPPGQDFIPFNKSHRKSMTLSRSSSISSSSLSSSSSVLQQNAPSPSERSEQLGTLCLLLGEHIDKVAQNATYWSWSVDCFDKLVRVYSLLYSSNTFEPQVKQHIITTICTLAAIMATSLSESRNGGALSKYEYQRTNGFIISSILPCLLWLVGNEGTSHHMSGECVGYVLSCVQFSASSLRKFFNESKRDKLFQFPRLRHLRLWRSMWLKVILERLVADNAEDKSAATLRTIVVEEIVTSFRAEQDSYVRDHYEILFNTPLESVDKFHCPASPEQARVFLTGLSDVPRNLLDLQRSLLKV</sequence>
<comment type="caution">
    <text evidence="2">The sequence shown here is derived from an EMBL/GenBank/DDBJ whole genome shotgun (WGS) entry which is preliminary data.</text>
</comment>
<keyword evidence="3" id="KW-1185">Reference proteome</keyword>
<dbReference type="AlphaFoldDB" id="A0A0J9XAM1"/>
<evidence type="ECO:0000256" key="1">
    <source>
        <dbReference type="SAM" id="MobiDB-lite"/>
    </source>
</evidence>
<reference evidence="2" key="1">
    <citation type="submission" date="2014-03" db="EMBL/GenBank/DDBJ databases">
        <authorList>
            <person name="Casaregola S."/>
        </authorList>
    </citation>
    <scope>NUCLEOTIDE SEQUENCE [LARGE SCALE GENOMIC DNA]</scope>
    <source>
        <strain evidence="2">CLIB 918</strain>
    </source>
</reference>
<evidence type="ECO:0000313" key="2">
    <source>
        <dbReference type="EMBL" id="CDO53873.1"/>
    </source>
</evidence>
<feature type="compositionally biased region" description="Low complexity" evidence="1">
    <location>
        <begin position="101"/>
        <end position="112"/>
    </location>
</feature>
<dbReference type="Proteomes" id="UP000242525">
    <property type="component" value="Unassembled WGS sequence"/>
</dbReference>
<feature type="region of interest" description="Disordered" evidence="1">
    <location>
        <begin position="101"/>
        <end position="124"/>
    </location>
</feature>
<feature type="compositionally biased region" description="Polar residues" evidence="1">
    <location>
        <begin position="113"/>
        <end position="122"/>
    </location>
</feature>
<organism evidence="2 3">
    <name type="scientific">Geotrichum candidum</name>
    <name type="common">Oospora lactis</name>
    <name type="synonym">Dipodascus geotrichum</name>
    <dbReference type="NCBI Taxonomy" id="1173061"/>
    <lineage>
        <taxon>Eukaryota</taxon>
        <taxon>Fungi</taxon>
        <taxon>Dikarya</taxon>
        <taxon>Ascomycota</taxon>
        <taxon>Saccharomycotina</taxon>
        <taxon>Dipodascomycetes</taxon>
        <taxon>Dipodascales</taxon>
        <taxon>Dipodascaceae</taxon>
        <taxon>Geotrichum</taxon>
    </lineage>
</organism>
<accession>A0A0J9XAM1</accession>
<protein>
    <submittedName>
        <fullName evidence="2">Uncharacterized protein</fullName>
    </submittedName>
</protein>
<gene>
    <name evidence="2" type="ORF">BN980_GECA06s00923g</name>
</gene>
<dbReference type="EMBL" id="CCBN010000006">
    <property type="protein sequence ID" value="CDO53873.1"/>
    <property type="molecule type" value="Genomic_DNA"/>
</dbReference>
<proteinExistence type="predicted"/>
<name>A0A0J9XAM1_GEOCN</name>